<dbReference type="Pfam" id="PF01380">
    <property type="entry name" value="SIS"/>
    <property type="match status" value="1"/>
</dbReference>
<evidence type="ECO:0000256" key="1">
    <source>
        <dbReference type="ARBA" id="ARBA00023015"/>
    </source>
</evidence>
<dbReference type="PROSITE" id="PS51071">
    <property type="entry name" value="HTH_RPIR"/>
    <property type="match status" value="1"/>
</dbReference>
<keyword evidence="1" id="KW-0805">Transcription regulation</keyword>
<dbReference type="Proteomes" id="UP000824116">
    <property type="component" value="Unassembled WGS sequence"/>
</dbReference>
<organism evidence="6 7">
    <name type="scientific">Candidatus Mediterraneibacter stercoravium</name>
    <dbReference type="NCBI Taxonomy" id="2838685"/>
    <lineage>
        <taxon>Bacteria</taxon>
        <taxon>Bacillati</taxon>
        <taxon>Bacillota</taxon>
        <taxon>Clostridia</taxon>
        <taxon>Lachnospirales</taxon>
        <taxon>Lachnospiraceae</taxon>
        <taxon>Mediterraneibacter</taxon>
    </lineage>
</organism>
<accession>A0A9D2G9P8</accession>
<dbReference type="Gene3D" id="1.10.10.10">
    <property type="entry name" value="Winged helix-like DNA-binding domain superfamily/Winged helix DNA-binding domain"/>
    <property type="match status" value="1"/>
</dbReference>
<feature type="domain" description="SIS" evidence="5">
    <location>
        <begin position="145"/>
        <end position="287"/>
    </location>
</feature>
<evidence type="ECO:0000259" key="5">
    <source>
        <dbReference type="PROSITE" id="PS51464"/>
    </source>
</evidence>
<reference evidence="6" key="2">
    <citation type="submission" date="2021-04" db="EMBL/GenBank/DDBJ databases">
        <authorList>
            <person name="Gilroy R."/>
        </authorList>
    </citation>
    <scope>NUCLEOTIDE SEQUENCE</scope>
    <source>
        <strain evidence="6">CHK196-3914</strain>
    </source>
</reference>
<reference evidence="6" key="1">
    <citation type="journal article" date="2021" name="PeerJ">
        <title>Extensive microbial diversity within the chicken gut microbiome revealed by metagenomics and culture.</title>
        <authorList>
            <person name="Gilroy R."/>
            <person name="Ravi A."/>
            <person name="Getino M."/>
            <person name="Pursley I."/>
            <person name="Horton D.L."/>
            <person name="Alikhan N.F."/>
            <person name="Baker D."/>
            <person name="Gharbi K."/>
            <person name="Hall N."/>
            <person name="Watson M."/>
            <person name="Adriaenssens E.M."/>
            <person name="Foster-Nyarko E."/>
            <person name="Jarju S."/>
            <person name="Secka A."/>
            <person name="Antonio M."/>
            <person name="Oren A."/>
            <person name="Chaudhuri R.R."/>
            <person name="La Ragione R."/>
            <person name="Hildebrand F."/>
            <person name="Pallen M.J."/>
        </authorList>
    </citation>
    <scope>NUCLEOTIDE SEQUENCE</scope>
    <source>
        <strain evidence="6">CHK196-3914</strain>
    </source>
</reference>
<dbReference type="EMBL" id="DXAY01000166">
    <property type="protein sequence ID" value="HIZ74987.1"/>
    <property type="molecule type" value="Genomic_DNA"/>
</dbReference>
<dbReference type="GO" id="GO:1901135">
    <property type="term" value="P:carbohydrate derivative metabolic process"/>
    <property type="evidence" value="ECO:0007669"/>
    <property type="project" value="InterPro"/>
</dbReference>
<dbReference type="InterPro" id="IPR035472">
    <property type="entry name" value="RpiR-like_SIS"/>
</dbReference>
<dbReference type="InterPro" id="IPR046348">
    <property type="entry name" value="SIS_dom_sf"/>
</dbReference>
<dbReference type="SUPFAM" id="SSF53697">
    <property type="entry name" value="SIS domain"/>
    <property type="match status" value="1"/>
</dbReference>
<sequence>MVAAFYILLDILTVRYLEYTEPAEADTGATGKGAVRSGGRIEELLNSRYDSFSENEKYICHYLTGHYRECAFHTIAEFAEECSVSQTMLVRFAKKLGMSGYGELKARLKIDLEENPVSSEGLMEKVTQSYYKMMDDLVKRDMTGIFENLEQAERVFIYGSGSSQTRAASEMKRIFLPVKEMVHIHGHDMCRALQKTAGDKDLVILISLSGESQAVVELGRALRTNHVPAVSITRLKNNTLASLCSENLYINSIQMPVEYDVEYEIATPYFILIEFLYLSYRNFLSRK</sequence>
<dbReference type="GO" id="GO:0003677">
    <property type="term" value="F:DNA binding"/>
    <property type="evidence" value="ECO:0007669"/>
    <property type="project" value="UniProtKB-KW"/>
</dbReference>
<name>A0A9D2G9P8_9FIRM</name>
<proteinExistence type="predicted"/>
<dbReference type="InterPro" id="IPR036388">
    <property type="entry name" value="WH-like_DNA-bd_sf"/>
</dbReference>
<dbReference type="PANTHER" id="PTHR30514:SF1">
    <property type="entry name" value="HTH-TYPE TRANSCRIPTIONAL REGULATOR HEXR-RELATED"/>
    <property type="match status" value="1"/>
</dbReference>
<protein>
    <submittedName>
        <fullName evidence="6">MurR/RpiR family transcriptional regulator</fullName>
    </submittedName>
</protein>
<gene>
    <name evidence="6" type="ORF">H9723_07080</name>
</gene>
<dbReference type="Pfam" id="PF01418">
    <property type="entry name" value="HTH_6"/>
    <property type="match status" value="1"/>
</dbReference>
<dbReference type="InterPro" id="IPR047640">
    <property type="entry name" value="RpiR-like"/>
</dbReference>
<comment type="caution">
    <text evidence="6">The sequence shown here is derived from an EMBL/GenBank/DDBJ whole genome shotgun (WGS) entry which is preliminary data.</text>
</comment>
<dbReference type="AlphaFoldDB" id="A0A9D2G9P8"/>
<dbReference type="PANTHER" id="PTHR30514">
    <property type="entry name" value="GLUCOKINASE"/>
    <property type="match status" value="1"/>
</dbReference>
<evidence type="ECO:0000256" key="3">
    <source>
        <dbReference type="ARBA" id="ARBA00023163"/>
    </source>
</evidence>
<dbReference type="CDD" id="cd05013">
    <property type="entry name" value="SIS_RpiR"/>
    <property type="match status" value="1"/>
</dbReference>
<evidence type="ECO:0000256" key="2">
    <source>
        <dbReference type="ARBA" id="ARBA00023125"/>
    </source>
</evidence>
<dbReference type="InterPro" id="IPR000281">
    <property type="entry name" value="HTH_RpiR"/>
</dbReference>
<keyword evidence="3" id="KW-0804">Transcription</keyword>
<dbReference type="InterPro" id="IPR001347">
    <property type="entry name" value="SIS_dom"/>
</dbReference>
<dbReference type="GO" id="GO:0003700">
    <property type="term" value="F:DNA-binding transcription factor activity"/>
    <property type="evidence" value="ECO:0007669"/>
    <property type="project" value="InterPro"/>
</dbReference>
<dbReference type="Gene3D" id="3.40.50.10490">
    <property type="entry name" value="Glucose-6-phosphate isomerase like protein, domain 1"/>
    <property type="match status" value="1"/>
</dbReference>
<evidence type="ECO:0000313" key="6">
    <source>
        <dbReference type="EMBL" id="HIZ74987.1"/>
    </source>
</evidence>
<dbReference type="InterPro" id="IPR009057">
    <property type="entry name" value="Homeodomain-like_sf"/>
</dbReference>
<dbReference type="GO" id="GO:0097367">
    <property type="term" value="F:carbohydrate derivative binding"/>
    <property type="evidence" value="ECO:0007669"/>
    <property type="project" value="InterPro"/>
</dbReference>
<dbReference type="PROSITE" id="PS51464">
    <property type="entry name" value="SIS"/>
    <property type="match status" value="1"/>
</dbReference>
<evidence type="ECO:0000313" key="7">
    <source>
        <dbReference type="Proteomes" id="UP000824116"/>
    </source>
</evidence>
<feature type="domain" description="HTH rpiR-type" evidence="4">
    <location>
        <begin position="39"/>
        <end position="115"/>
    </location>
</feature>
<keyword evidence="2" id="KW-0238">DNA-binding</keyword>
<dbReference type="SUPFAM" id="SSF46689">
    <property type="entry name" value="Homeodomain-like"/>
    <property type="match status" value="1"/>
</dbReference>
<evidence type="ECO:0000259" key="4">
    <source>
        <dbReference type="PROSITE" id="PS51071"/>
    </source>
</evidence>